<evidence type="ECO:0000259" key="7">
    <source>
        <dbReference type="Pfam" id="PF08154"/>
    </source>
</evidence>
<feature type="non-terminal residue" evidence="8">
    <location>
        <position position="385"/>
    </location>
</feature>
<dbReference type="Gene3D" id="2.130.10.10">
    <property type="entry name" value="YVTN repeat-like/Quinoprotein amine dehydrogenase"/>
    <property type="match status" value="1"/>
</dbReference>
<keyword evidence="2 5" id="KW-0853">WD repeat</keyword>
<dbReference type="PANTHER" id="PTHR19855">
    <property type="entry name" value="WD40 REPEAT PROTEIN 12, 37"/>
    <property type="match status" value="1"/>
</dbReference>
<keyword evidence="10" id="KW-1185">Reference proteome</keyword>
<reference evidence="8 10" key="1">
    <citation type="journal article" date="2012" name="Nature">
        <title>Algal genomes reveal evolutionary mosaicism and the fate of nucleomorphs.</title>
        <authorList>
            <consortium name="DOE Joint Genome Institute"/>
            <person name="Curtis B.A."/>
            <person name="Tanifuji G."/>
            <person name="Burki F."/>
            <person name="Gruber A."/>
            <person name="Irimia M."/>
            <person name="Maruyama S."/>
            <person name="Arias M.C."/>
            <person name="Ball S.G."/>
            <person name="Gile G.H."/>
            <person name="Hirakawa Y."/>
            <person name="Hopkins J.F."/>
            <person name="Kuo A."/>
            <person name="Rensing S.A."/>
            <person name="Schmutz J."/>
            <person name="Symeonidi A."/>
            <person name="Elias M."/>
            <person name="Eveleigh R.J."/>
            <person name="Herman E.K."/>
            <person name="Klute M.J."/>
            <person name="Nakayama T."/>
            <person name="Obornik M."/>
            <person name="Reyes-Prieto A."/>
            <person name="Armbrust E.V."/>
            <person name="Aves S.J."/>
            <person name="Beiko R.G."/>
            <person name="Coutinho P."/>
            <person name="Dacks J.B."/>
            <person name="Durnford D.G."/>
            <person name="Fast N.M."/>
            <person name="Green B.R."/>
            <person name="Grisdale C.J."/>
            <person name="Hempel F."/>
            <person name="Henrissat B."/>
            <person name="Hoppner M.P."/>
            <person name="Ishida K."/>
            <person name="Kim E."/>
            <person name="Koreny L."/>
            <person name="Kroth P.G."/>
            <person name="Liu Y."/>
            <person name="Malik S.B."/>
            <person name="Maier U.G."/>
            <person name="McRose D."/>
            <person name="Mock T."/>
            <person name="Neilson J.A."/>
            <person name="Onodera N.T."/>
            <person name="Poole A.M."/>
            <person name="Pritham E.J."/>
            <person name="Richards T.A."/>
            <person name="Rocap G."/>
            <person name="Roy S.W."/>
            <person name="Sarai C."/>
            <person name="Schaack S."/>
            <person name="Shirato S."/>
            <person name="Slamovits C.H."/>
            <person name="Spencer D.F."/>
            <person name="Suzuki S."/>
            <person name="Worden A.Z."/>
            <person name="Zauner S."/>
            <person name="Barry K."/>
            <person name="Bell C."/>
            <person name="Bharti A.K."/>
            <person name="Crow J.A."/>
            <person name="Grimwood J."/>
            <person name="Kramer R."/>
            <person name="Lindquist E."/>
            <person name="Lucas S."/>
            <person name="Salamov A."/>
            <person name="McFadden G.I."/>
            <person name="Lane C.E."/>
            <person name="Keeling P.J."/>
            <person name="Gray M.W."/>
            <person name="Grigoriev I.V."/>
            <person name="Archibald J.M."/>
        </authorList>
    </citation>
    <scope>NUCLEOTIDE SEQUENCE</scope>
    <source>
        <strain evidence="8 10">CCMP2712</strain>
    </source>
</reference>
<feature type="non-terminal residue" evidence="8">
    <location>
        <position position="1"/>
    </location>
</feature>
<dbReference type="Proteomes" id="UP000011087">
    <property type="component" value="Unassembled WGS sequence"/>
</dbReference>
<dbReference type="SMART" id="SM00320">
    <property type="entry name" value="WD40"/>
    <property type="match status" value="6"/>
</dbReference>
<dbReference type="InterPro" id="IPR036322">
    <property type="entry name" value="WD40_repeat_dom_sf"/>
</dbReference>
<dbReference type="PROSITE" id="PS00678">
    <property type="entry name" value="WD_REPEATS_1"/>
    <property type="match status" value="1"/>
</dbReference>
<dbReference type="KEGG" id="gtt:GUITHDRAFT_49497"/>
<dbReference type="GeneID" id="17298228"/>
<dbReference type="EnsemblProtists" id="EKX41676">
    <property type="protein sequence ID" value="EKX41676"/>
    <property type="gene ID" value="GUITHDRAFT_49497"/>
</dbReference>
<evidence type="ECO:0000256" key="2">
    <source>
        <dbReference type="ARBA" id="ARBA00022574"/>
    </source>
</evidence>
<dbReference type="PaxDb" id="55529-EKX41676"/>
<dbReference type="OMA" id="DHKYVEF"/>
<dbReference type="PROSITE" id="PS50082">
    <property type="entry name" value="WD_REPEATS_2"/>
    <property type="match status" value="3"/>
</dbReference>
<dbReference type="EMBL" id="JH993022">
    <property type="protein sequence ID" value="EKX41676.1"/>
    <property type="molecule type" value="Genomic_DNA"/>
</dbReference>
<dbReference type="PROSITE" id="PS50294">
    <property type="entry name" value="WD_REPEATS_REGION"/>
    <property type="match status" value="1"/>
</dbReference>
<dbReference type="STRING" id="905079.L1IZK0"/>
<organism evidence="8">
    <name type="scientific">Guillardia theta (strain CCMP2712)</name>
    <name type="common">Cryptophyte</name>
    <dbReference type="NCBI Taxonomy" id="905079"/>
    <lineage>
        <taxon>Eukaryota</taxon>
        <taxon>Cryptophyceae</taxon>
        <taxon>Pyrenomonadales</taxon>
        <taxon>Geminigeraceae</taxon>
        <taxon>Guillardia</taxon>
    </lineage>
</organism>
<dbReference type="Pfam" id="PF00400">
    <property type="entry name" value="WD40"/>
    <property type="match status" value="5"/>
</dbReference>
<gene>
    <name evidence="8" type="ORF">GUITHDRAFT_49497</name>
</gene>
<dbReference type="AlphaFoldDB" id="L1IZK0"/>
<keyword evidence="4" id="KW-0539">Nucleus</keyword>
<reference evidence="10" key="2">
    <citation type="submission" date="2012-11" db="EMBL/GenBank/DDBJ databases">
        <authorList>
            <person name="Kuo A."/>
            <person name="Curtis B.A."/>
            <person name="Tanifuji G."/>
            <person name="Burki F."/>
            <person name="Gruber A."/>
            <person name="Irimia M."/>
            <person name="Maruyama S."/>
            <person name="Arias M.C."/>
            <person name="Ball S.G."/>
            <person name="Gile G.H."/>
            <person name="Hirakawa Y."/>
            <person name="Hopkins J.F."/>
            <person name="Rensing S.A."/>
            <person name="Schmutz J."/>
            <person name="Symeonidi A."/>
            <person name="Elias M."/>
            <person name="Eveleigh R.J."/>
            <person name="Herman E.K."/>
            <person name="Klute M.J."/>
            <person name="Nakayama T."/>
            <person name="Obornik M."/>
            <person name="Reyes-Prieto A."/>
            <person name="Armbrust E.V."/>
            <person name="Aves S.J."/>
            <person name="Beiko R.G."/>
            <person name="Coutinho P."/>
            <person name="Dacks J.B."/>
            <person name="Durnford D.G."/>
            <person name="Fast N.M."/>
            <person name="Green B.R."/>
            <person name="Grisdale C."/>
            <person name="Hempe F."/>
            <person name="Henrissat B."/>
            <person name="Hoppner M.P."/>
            <person name="Ishida K.-I."/>
            <person name="Kim E."/>
            <person name="Koreny L."/>
            <person name="Kroth P.G."/>
            <person name="Liu Y."/>
            <person name="Malik S.-B."/>
            <person name="Maier U.G."/>
            <person name="McRose D."/>
            <person name="Mock T."/>
            <person name="Neilson J.A."/>
            <person name="Onodera N.T."/>
            <person name="Poole A.M."/>
            <person name="Pritham E.J."/>
            <person name="Richards T.A."/>
            <person name="Rocap G."/>
            <person name="Roy S.W."/>
            <person name="Sarai C."/>
            <person name="Schaack S."/>
            <person name="Shirato S."/>
            <person name="Slamovits C.H."/>
            <person name="Spencer D.F."/>
            <person name="Suzuki S."/>
            <person name="Worden A.Z."/>
            <person name="Zauner S."/>
            <person name="Barry K."/>
            <person name="Bell C."/>
            <person name="Bharti A.K."/>
            <person name="Crow J.A."/>
            <person name="Grimwood J."/>
            <person name="Kramer R."/>
            <person name="Lindquist E."/>
            <person name="Lucas S."/>
            <person name="Salamov A."/>
            <person name="McFadden G.I."/>
            <person name="Lane C.E."/>
            <person name="Keeling P.J."/>
            <person name="Gray M.W."/>
            <person name="Grigoriev I.V."/>
            <person name="Archibald J.M."/>
        </authorList>
    </citation>
    <scope>NUCLEOTIDE SEQUENCE</scope>
    <source>
        <strain evidence="10">CCMP2712</strain>
    </source>
</reference>
<dbReference type="Pfam" id="PF08154">
    <property type="entry name" value="NLE"/>
    <property type="match status" value="1"/>
</dbReference>
<evidence type="ECO:0000256" key="1">
    <source>
        <dbReference type="ARBA" id="ARBA00004604"/>
    </source>
</evidence>
<evidence type="ECO:0000256" key="6">
    <source>
        <dbReference type="SAM" id="MobiDB-lite"/>
    </source>
</evidence>
<evidence type="ECO:0000313" key="10">
    <source>
        <dbReference type="Proteomes" id="UP000011087"/>
    </source>
</evidence>
<dbReference type="InterPro" id="IPR015943">
    <property type="entry name" value="WD40/YVTN_repeat-like_dom_sf"/>
</dbReference>
<feature type="repeat" description="WD" evidence="5">
    <location>
        <begin position="248"/>
        <end position="288"/>
    </location>
</feature>
<dbReference type="eggNOG" id="KOG0313">
    <property type="taxonomic scope" value="Eukaryota"/>
</dbReference>
<dbReference type="RefSeq" id="XP_005828656.1">
    <property type="nucleotide sequence ID" value="XM_005828599.1"/>
</dbReference>
<feature type="domain" description="NLE" evidence="7">
    <location>
        <begin position="1"/>
        <end position="50"/>
    </location>
</feature>
<keyword evidence="3" id="KW-0677">Repeat</keyword>
<dbReference type="GO" id="GO:0005730">
    <property type="term" value="C:nucleolus"/>
    <property type="evidence" value="ECO:0007669"/>
    <property type="project" value="UniProtKB-SubCell"/>
</dbReference>
<dbReference type="HOGENOM" id="CLU_000288_57_0_1"/>
<feature type="region of interest" description="Disordered" evidence="6">
    <location>
        <begin position="216"/>
        <end position="235"/>
    </location>
</feature>
<evidence type="ECO:0000256" key="4">
    <source>
        <dbReference type="ARBA" id="ARBA00023242"/>
    </source>
</evidence>
<name>L1IZK0_GUITC</name>
<dbReference type="CDD" id="cd00200">
    <property type="entry name" value="WD40"/>
    <property type="match status" value="1"/>
</dbReference>
<evidence type="ECO:0000256" key="3">
    <source>
        <dbReference type="ARBA" id="ARBA00022737"/>
    </source>
</evidence>
<dbReference type="PANTHER" id="PTHR19855:SF11">
    <property type="entry name" value="RIBOSOME BIOGENESIS PROTEIN WDR12"/>
    <property type="match status" value="1"/>
</dbReference>
<accession>L1IZK0</accession>
<evidence type="ECO:0000313" key="9">
    <source>
        <dbReference type="EnsemblProtists" id="EKX41676"/>
    </source>
</evidence>
<comment type="subcellular location">
    <subcellularLocation>
        <location evidence="1">Nucleus</location>
        <location evidence="1">Nucleolus</location>
    </subcellularLocation>
</comment>
<dbReference type="PRINTS" id="PR00320">
    <property type="entry name" value="GPROTEINBRPT"/>
</dbReference>
<dbReference type="InterPro" id="IPR020472">
    <property type="entry name" value="WD40_PAC1"/>
</dbReference>
<dbReference type="InterPro" id="IPR001680">
    <property type="entry name" value="WD40_rpt"/>
</dbReference>
<proteinExistence type="predicted"/>
<dbReference type="OrthoDB" id="10251381at2759"/>
<protein>
    <recommendedName>
        <fullName evidence="7">NLE domain-containing protein</fullName>
    </recommendedName>
</protein>
<evidence type="ECO:0000313" key="8">
    <source>
        <dbReference type="EMBL" id="EKX41676.1"/>
    </source>
</evidence>
<feature type="repeat" description="WD" evidence="5">
    <location>
        <begin position="330"/>
        <end position="372"/>
    </location>
</feature>
<evidence type="ECO:0000256" key="5">
    <source>
        <dbReference type="PROSITE-ProRule" id="PRU00221"/>
    </source>
</evidence>
<dbReference type="InterPro" id="IPR012972">
    <property type="entry name" value="NLE"/>
</dbReference>
<dbReference type="InterPro" id="IPR019775">
    <property type="entry name" value="WD40_repeat_CS"/>
</dbReference>
<reference evidence="9" key="3">
    <citation type="submission" date="2015-06" db="UniProtKB">
        <authorList>
            <consortium name="EnsemblProtists"/>
        </authorList>
    </citation>
    <scope>IDENTIFICATION</scope>
</reference>
<feature type="repeat" description="WD" evidence="5">
    <location>
        <begin position="173"/>
        <end position="212"/>
    </location>
</feature>
<dbReference type="SUPFAM" id="SSF50978">
    <property type="entry name" value="WD40 repeat-like"/>
    <property type="match status" value="1"/>
</dbReference>
<sequence length="385" mass="41675">VSDLPLAVPARLTRLGLSEVVNHLLEHDEPRAFDFLIDGELLRSSLEEHLRSKGLSLEEVVIVEYFLVPKKPEHTEDKPHEDWVAGIAISSSSSVLTASYDKTGRIWEEGADGHAAVTLLGHEDSATCCTWVEEQGEGSTRFAITGSKDYSLLAFAVPKGTGGGQSMQPCFRFRGHEGAVQAVACRDSLLCSASWDKTIKIWPMPTEKELEELAGNSGEAISQTGKRSKGEEGKQAVNMKDRGCLSTLVGHTQAVTGVEVGGRQEIVSGGWDHTVKSWDAEKQQCLTNLTSNSAVNGVAISLSGLFASAHADRAVRVWDPRAGALVRKSLASHKGWVNAVSWSPSSEHHLVSCSHDHTIKLWDFRSSVPLHTIAAHDGKALCVSW</sequence>